<accession>A0ABD2QHY4</accession>
<dbReference type="Proteomes" id="UP001626550">
    <property type="component" value="Unassembled WGS sequence"/>
</dbReference>
<reference evidence="1 2" key="1">
    <citation type="submission" date="2024-11" db="EMBL/GenBank/DDBJ databases">
        <title>Adaptive evolution of stress response genes in parasites aligns with host niche diversity.</title>
        <authorList>
            <person name="Hahn C."/>
            <person name="Resl P."/>
        </authorList>
    </citation>
    <scope>NUCLEOTIDE SEQUENCE [LARGE SCALE GENOMIC DNA]</scope>
    <source>
        <strain evidence="1">EGGRZ-B1_66</strain>
        <tissue evidence="1">Body</tissue>
    </source>
</reference>
<name>A0ABD2QHY4_9PLAT</name>
<sequence length="101" mass="11447">MDAITTNGNGCPDENMNFVNEITAERKLTVQNVLKKQLKSGFRVEEEERVEQLVQSFVQEWDLSKDALPSRLQALYSELGVSEQDDACMDLQQALETHMVA</sequence>
<evidence type="ECO:0000313" key="1">
    <source>
        <dbReference type="EMBL" id="KAL3318927.1"/>
    </source>
</evidence>
<organism evidence="1 2">
    <name type="scientific">Cichlidogyrus casuarinus</name>
    <dbReference type="NCBI Taxonomy" id="1844966"/>
    <lineage>
        <taxon>Eukaryota</taxon>
        <taxon>Metazoa</taxon>
        <taxon>Spiralia</taxon>
        <taxon>Lophotrochozoa</taxon>
        <taxon>Platyhelminthes</taxon>
        <taxon>Monogenea</taxon>
        <taxon>Monopisthocotylea</taxon>
        <taxon>Dactylogyridea</taxon>
        <taxon>Ancyrocephalidae</taxon>
        <taxon>Cichlidogyrus</taxon>
    </lineage>
</organism>
<proteinExistence type="predicted"/>
<comment type="caution">
    <text evidence="1">The sequence shown here is derived from an EMBL/GenBank/DDBJ whole genome shotgun (WGS) entry which is preliminary data.</text>
</comment>
<protein>
    <submittedName>
        <fullName evidence="1">Uncharacterized protein</fullName>
    </submittedName>
</protein>
<dbReference type="AlphaFoldDB" id="A0ABD2QHY4"/>
<dbReference type="EMBL" id="JBJKFK010000190">
    <property type="protein sequence ID" value="KAL3318927.1"/>
    <property type="molecule type" value="Genomic_DNA"/>
</dbReference>
<keyword evidence="2" id="KW-1185">Reference proteome</keyword>
<gene>
    <name evidence="1" type="ORF">Ciccas_002419</name>
</gene>
<evidence type="ECO:0000313" key="2">
    <source>
        <dbReference type="Proteomes" id="UP001626550"/>
    </source>
</evidence>